<organism evidence="2 3">
    <name type="scientific">Roseateles chitinivorans</name>
    <dbReference type="NCBI Taxonomy" id="2917965"/>
    <lineage>
        <taxon>Bacteria</taxon>
        <taxon>Pseudomonadati</taxon>
        <taxon>Pseudomonadota</taxon>
        <taxon>Betaproteobacteria</taxon>
        <taxon>Burkholderiales</taxon>
        <taxon>Sphaerotilaceae</taxon>
        <taxon>Roseateles</taxon>
    </lineage>
</organism>
<dbReference type="GO" id="GO:0016747">
    <property type="term" value="F:acyltransferase activity, transferring groups other than amino-acyl groups"/>
    <property type="evidence" value="ECO:0007669"/>
    <property type="project" value="InterPro"/>
</dbReference>
<accession>A0A2G9CBA9</accession>
<dbReference type="PROSITE" id="PS51186">
    <property type="entry name" value="GNAT"/>
    <property type="match status" value="1"/>
</dbReference>
<sequence>MTGPRWICQSFDELGTRGLYRALRLRAQVFVIEQSCLYLDPDGLDEHAWHLQGLGPGADGAEALLAYARLLPPEIGDGSARIGRVITAPTARGGGLGRALMSQAVRECERLWPGQAIELGAQAHLRAFYGSFGFHPISEVYDEDGIPHVDMRRDAAA</sequence>
<name>A0A2G9CBA9_9BURK</name>
<proteinExistence type="predicted"/>
<evidence type="ECO:0000313" key="3">
    <source>
        <dbReference type="Proteomes" id="UP000231501"/>
    </source>
</evidence>
<dbReference type="RefSeq" id="WP_099861065.1">
    <property type="nucleotide sequence ID" value="NZ_PEOG01000017.1"/>
</dbReference>
<evidence type="ECO:0000313" key="2">
    <source>
        <dbReference type="EMBL" id="PIM53711.1"/>
    </source>
</evidence>
<evidence type="ECO:0000259" key="1">
    <source>
        <dbReference type="PROSITE" id="PS51186"/>
    </source>
</evidence>
<dbReference type="AlphaFoldDB" id="A0A2G9CBA9"/>
<dbReference type="EMBL" id="PEOG01000017">
    <property type="protein sequence ID" value="PIM53711.1"/>
    <property type="molecule type" value="Genomic_DNA"/>
</dbReference>
<dbReference type="SUPFAM" id="SSF55729">
    <property type="entry name" value="Acyl-CoA N-acyltransferases (Nat)"/>
    <property type="match status" value="1"/>
</dbReference>
<keyword evidence="2" id="KW-0808">Transferase</keyword>
<keyword evidence="3" id="KW-1185">Reference proteome</keyword>
<protein>
    <submittedName>
        <fullName evidence="2">GNAT family N-acetyltransferase</fullName>
    </submittedName>
</protein>
<gene>
    <name evidence="2" type="ORF">CS062_08090</name>
</gene>
<dbReference type="Pfam" id="PF13673">
    <property type="entry name" value="Acetyltransf_10"/>
    <property type="match status" value="1"/>
</dbReference>
<dbReference type="Proteomes" id="UP000231501">
    <property type="component" value="Unassembled WGS sequence"/>
</dbReference>
<comment type="caution">
    <text evidence="2">The sequence shown here is derived from an EMBL/GenBank/DDBJ whole genome shotgun (WGS) entry which is preliminary data.</text>
</comment>
<feature type="domain" description="N-acetyltransferase" evidence="1">
    <location>
        <begin position="9"/>
        <end position="156"/>
    </location>
</feature>
<reference evidence="2 3" key="1">
    <citation type="submission" date="2017-11" db="EMBL/GenBank/DDBJ databases">
        <title>Draft genome sequence of Mitsuaria sp. HWN-4.</title>
        <authorList>
            <person name="Gundlapally S.R."/>
        </authorList>
    </citation>
    <scope>NUCLEOTIDE SEQUENCE [LARGE SCALE GENOMIC DNA]</scope>
    <source>
        <strain evidence="2 3">HWN-4</strain>
    </source>
</reference>
<dbReference type="OrthoDB" id="9796171at2"/>
<dbReference type="InterPro" id="IPR016181">
    <property type="entry name" value="Acyl_CoA_acyltransferase"/>
</dbReference>
<dbReference type="Gene3D" id="3.40.630.30">
    <property type="match status" value="1"/>
</dbReference>
<dbReference type="CDD" id="cd04301">
    <property type="entry name" value="NAT_SF"/>
    <property type="match status" value="1"/>
</dbReference>
<dbReference type="InterPro" id="IPR000182">
    <property type="entry name" value="GNAT_dom"/>
</dbReference>